<dbReference type="SUPFAM" id="SSF46966">
    <property type="entry name" value="Spectrin repeat"/>
    <property type="match status" value="1"/>
</dbReference>
<dbReference type="PANTHER" id="PTHR24421">
    <property type="entry name" value="NITRATE/NITRITE SENSOR PROTEIN NARX-RELATED"/>
    <property type="match status" value="1"/>
</dbReference>
<name>A0A2H3KK76_9CHLR</name>
<proteinExistence type="predicted"/>
<dbReference type="PANTHER" id="PTHR24421:SF37">
    <property type="entry name" value="SENSOR HISTIDINE KINASE NARS"/>
    <property type="match status" value="1"/>
</dbReference>
<keyword evidence="6" id="KW-1133">Transmembrane helix</keyword>
<dbReference type="AlphaFoldDB" id="A0A2H3KK76"/>
<evidence type="ECO:0000256" key="5">
    <source>
        <dbReference type="ARBA" id="ARBA00022777"/>
    </source>
</evidence>
<dbReference type="CDD" id="cd16917">
    <property type="entry name" value="HATPase_UhpB-NarQ-NarX-like"/>
    <property type="match status" value="1"/>
</dbReference>
<dbReference type="InterPro" id="IPR003594">
    <property type="entry name" value="HATPase_dom"/>
</dbReference>
<dbReference type="GO" id="GO:0005886">
    <property type="term" value="C:plasma membrane"/>
    <property type="evidence" value="ECO:0007669"/>
    <property type="project" value="UniProtKB-SubCell"/>
</dbReference>
<evidence type="ECO:0000256" key="8">
    <source>
        <dbReference type="ARBA" id="ARBA00023136"/>
    </source>
</evidence>
<feature type="domain" description="Histidine kinase" evidence="10">
    <location>
        <begin position="248"/>
        <end position="340"/>
    </location>
</feature>
<evidence type="ECO:0000256" key="6">
    <source>
        <dbReference type="ARBA" id="ARBA00022989"/>
    </source>
</evidence>
<dbReference type="InterPro" id="IPR011712">
    <property type="entry name" value="Sig_transdc_His_kin_sub3_dim/P"/>
</dbReference>
<accession>A0A2H3KK76</accession>
<comment type="caution">
    <text evidence="11">The sequence shown here is derived from an EMBL/GenBank/DDBJ whole genome shotgun (WGS) entry which is preliminary data.</text>
</comment>
<evidence type="ECO:0000256" key="4">
    <source>
        <dbReference type="ARBA" id="ARBA00022692"/>
    </source>
</evidence>
<keyword evidence="7" id="KW-0902">Two-component regulatory system</keyword>
<evidence type="ECO:0000256" key="2">
    <source>
        <dbReference type="ARBA" id="ARBA00022475"/>
    </source>
</evidence>
<dbReference type="EMBL" id="LYXE01000103">
    <property type="protein sequence ID" value="PDV98370.1"/>
    <property type="molecule type" value="Genomic_DNA"/>
</dbReference>
<organism evidence="11 12">
    <name type="scientific">Candidatus Chloroploca asiatica</name>
    <dbReference type="NCBI Taxonomy" id="1506545"/>
    <lineage>
        <taxon>Bacteria</taxon>
        <taxon>Bacillati</taxon>
        <taxon>Chloroflexota</taxon>
        <taxon>Chloroflexia</taxon>
        <taxon>Chloroflexales</taxon>
        <taxon>Chloroflexineae</taxon>
        <taxon>Oscillochloridaceae</taxon>
        <taxon>Candidatus Chloroploca</taxon>
    </lineage>
</organism>
<protein>
    <submittedName>
        <fullName evidence="11">Histidine kinase</fullName>
    </submittedName>
</protein>
<comment type="subcellular location">
    <subcellularLocation>
        <location evidence="1">Cell membrane</location>
        <topology evidence="1">Multi-pass membrane protein</topology>
    </subcellularLocation>
</comment>
<keyword evidence="4" id="KW-0812">Transmembrane</keyword>
<keyword evidence="3" id="KW-0808">Transferase</keyword>
<evidence type="ECO:0000256" key="1">
    <source>
        <dbReference type="ARBA" id="ARBA00004651"/>
    </source>
</evidence>
<evidence type="ECO:0000256" key="3">
    <source>
        <dbReference type="ARBA" id="ARBA00022679"/>
    </source>
</evidence>
<keyword evidence="9" id="KW-0175">Coiled coil</keyword>
<dbReference type="Gene3D" id="1.20.5.1930">
    <property type="match status" value="1"/>
</dbReference>
<dbReference type="InterPro" id="IPR005467">
    <property type="entry name" value="His_kinase_dom"/>
</dbReference>
<dbReference type="Pfam" id="PF02518">
    <property type="entry name" value="HATPase_c"/>
    <property type="match status" value="1"/>
</dbReference>
<dbReference type="OrthoDB" id="9795828at2"/>
<feature type="coiled-coil region" evidence="9">
    <location>
        <begin position="20"/>
        <end position="54"/>
    </location>
</feature>
<dbReference type="Gene3D" id="3.30.565.10">
    <property type="entry name" value="Histidine kinase-like ATPase, C-terminal domain"/>
    <property type="match status" value="1"/>
</dbReference>
<evidence type="ECO:0000313" key="12">
    <source>
        <dbReference type="Proteomes" id="UP000220922"/>
    </source>
</evidence>
<dbReference type="GO" id="GO:0046983">
    <property type="term" value="F:protein dimerization activity"/>
    <property type="evidence" value="ECO:0007669"/>
    <property type="project" value="InterPro"/>
</dbReference>
<dbReference type="SMART" id="SM00387">
    <property type="entry name" value="HATPase_c"/>
    <property type="match status" value="1"/>
</dbReference>
<dbReference type="SUPFAM" id="SSF55874">
    <property type="entry name" value="ATPase domain of HSP90 chaperone/DNA topoisomerase II/histidine kinase"/>
    <property type="match status" value="1"/>
</dbReference>
<dbReference type="InterPro" id="IPR036890">
    <property type="entry name" value="HATPase_C_sf"/>
</dbReference>
<keyword evidence="2" id="KW-1003">Cell membrane</keyword>
<evidence type="ECO:0000256" key="9">
    <source>
        <dbReference type="SAM" id="Coils"/>
    </source>
</evidence>
<dbReference type="Proteomes" id="UP000220922">
    <property type="component" value="Unassembled WGS sequence"/>
</dbReference>
<gene>
    <name evidence="11" type="ORF">A9Q02_15750</name>
</gene>
<sequence>MSSAPSALLEAAQALITDQIAHLRTLHQSAHQRLTQLEAELRAAERQLDELVMQGRFLVERGQPVPPGFTQREQQVRKDYEALSSEHATLRHTLRQLDQLIRQIEMSSATLSGSSEGEPADPWAQALRAQVIMGREEERQRLAREVHDGPAQVLANGLMGVERCQTLLASQRFAELGVVLDQLGENAREGLREVRSFIAELRPAKLDEHGLRGALLEYIRRYHEIVNASVKVDIDPLPRLPAEIEIVLYRLVQEALQNARKHAPGAPIAVHLHLHQGNLLLSIRDEGPGFDPREVIRRAGRESWGLTSMRERAELIGAHFVVTTRPGHGTEVTVSLPMVK</sequence>
<keyword evidence="12" id="KW-1185">Reference proteome</keyword>
<dbReference type="GO" id="GO:0000155">
    <property type="term" value="F:phosphorelay sensor kinase activity"/>
    <property type="evidence" value="ECO:0007669"/>
    <property type="project" value="InterPro"/>
</dbReference>
<keyword evidence="5 11" id="KW-0418">Kinase</keyword>
<dbReference type="Pfam" id="PF07730">
    <property type="entry name" value="HisKA_3"/>
    <property type="match status" value="1"/>
</dbReference>
<keyword evidence="8" id="KW-0472">Membrane</keyword>
<dbReference type="PROSITE" id="PS50109">
    <property type="entry name" value="HIS_KIN"/>
    <property type="match status" value="1"/>
</dbReference>
<reference evidence="11 12" key="1">
    <citation type="submission" date="2016-05" db="EMBL/GenBank/DDBJ databases">
        <authorList>
            <person name="Lavstsen T."/>
            <person name="Jespersen J.S."/>
        </authorList>
    </citation>
    <scope>NUCLEOTIDE SEQUENCE [LARGE SCALE GENOMIC DNA]</scope>
    <source>
        <strain evidence="11 12">B7-9</strain>
    </source>
</reference>
<evidence type="ECO:0000256" key="7">
    <source>
        <dbReference type="ARBA" id="ARBA00023012"/>
    </source>
</evidence>
<dbReference type="InterPro" id="IPR050482">
    <property type="entry name" value="Sensor_HK_TwoCompSys"/>
</dbReference>
<evidence type="ECO:0000313" key="11">
    <source>
        <dbReference type="EMBL" id="PDV98370.1"/>
    </source>
</evidence>
<evidence type="ECO:0000259" key="10">
    <source>
        <dbReference type="PROSITE" id="PS50109"/>
    </source>
</evidence>